<dbReference type="InParanoid" id="A0A5F9CS12"/>
<evidence type="ECO:0000313" key="4">
    <source>
        <dbReference type="Proteomes" id="UP000001811"/>
    </source>
</evidence>
<evidence type="ECO:0000256" key="1">
    <source>
        <dbReference type="ARBA" id="ARBA00006141"/>
    </source>
</evidence>
<dbReference type="InterPro" id="IPR036815">
    <property type="entry name" value="14-3-3_dom_sf"/>
</dbReference>
<dbReference type="Bgee" id="ENSOCUG00000034818">
    <property type="expression patterns" value="Expressed in upper lobe of left lung and 1 other cell type or tissue"/>
</dbReference>
<keyword evidence="4" id="KW-1185">Reference proteome</keyword>
<name>A0A5F9CS12_RABIT</name>
<dbReference type="Ensembl" id="ENSOCUT00000051395.1">
    <property type="protein sequence ID" value="ENSOCUP00000036562.1"/>
    <property type="gene ID" value="ENSOCUG00000034818.1"/>
</dbReference>
<evidence type="ECO:0000259" key="2">
    <source>
        <dbReference type="Pfam" id="PF00244"/>
    </source>
</evidence>
<organism evidence="3 4">
    <name type="scientific">Oryctolagus cuniculus</name>
    <name type="common">Rabbit</name>
    <dbReference type="NCBI Taxonomy" id="9986"/>
    <lineage>
        <taxon>Eukaryota</taxon>
        <taxon>Metazoa</taxon>
        <taxon>Chordata</taxon>
        <taxon>Craniata</taxon>
        <taxon>Vertebrata</taxon>
        <taxon>Euteleostomi</taxon>
        <taxon>Mammalia</taxon>
        <taxon>Eutheria</taxon>
        <taxon>Euarchontoglires</taxon>
        <taxon>Glires</taxon>
        <taxon>Lagomorpha</taxon>
        <taxon>Leporidae</taxon>
        <taxon>Oryctolagus</taxon>
    </lineage>
</organism>
<dbReference type="EMBL" id="AAGW02026509">
    <property type="status" value="NOT_ANNOTATED_CDS"/>
    <property type="molecule type" value="Genomic_DNA"/>
</dbReference>
<dbReference type="Gene3D" id="1.20.190.20">
    <property type="entry name" value="14-3-3 domain"/>
    <property type="match status" value="1"/>
</dbReference>
<dbReference type="Pfam" id="PF00244">
    <property type="entry name" value="14-3-3"/>
    <property type="match status" value="1"/>
</dbReference>
<feature type="domain" description="14-3-3" evidence="2">
    <location>
        <begin position="31"/>
        <end position="68"/>
    </location>
</feature>
<evidence type="ECO:0000313" key="3">
    <source>
        <dbReference type="Ensembl" id="ENSOCUP00000036562.1"/>
    </source>
</evidence>
<reference evidence="3" key="2">
    <citation type="submission" date="2025-08" db="UniProtKB">
        <authorList>
            <consortium name="Ensembl"/>
        </authorList>
    </citation>
    <scope>IDENTIFICATION</scope>
    <source>
        <strain evidence="3">Thorbecke</strain>
    </source>
</reference>
<dbReference type="Proteomes" id="UP000001811">
    <property type="component" value="Chromosome 16"/>
</dbReference>
<reference evidence="3" key="3">
    <citation type="submission" date="2025-09" db="UniProtKB">
        <authorList>
            <consortium name="Ensembl"/>
        </authorList>
    </citation>
    <scope>IDENTIFICATION</scope>
    <source>
        <strain evidence="3">Thorbecke</strain>
    </source>
</reference>
<reference evidence="3 4" key="1">
    <citation type="journal article" date="2011" name="Nature">
        <title>A high-resolution map of human evolutionary constraint using 29 mammals.</title>
        <authorList>
            <person name="Lindblad-Toh K."/>
            <person name="Garber M."/>
            <person name="Zuk O."/>
            <person name="Lin M.F."/>
            <person name="Parker B.J."/>
            <person name="Washietl S."/>
            <person name="Kheradpour P."/>
            <person name="Ernst J."/>
            <person name="Jordan G."/>
            <person name="Mauceli E."/>
            <person name="Ward L.D."/>
            <person name="Lowe C.B."/>
            <person name="Holloway A.K."/>
            <person name="Clamp M."/>
            <person name="Gnerre S."/>
            <person name="Alfoldi J."/>
            <person name="Beal K."/>
            <person name="Chang J."/>
            <person name="Clawson H."/>
            <person name="Cuff J."/>
            <person name="Di Palma F."/>
            <person name="Fitzgerald S."/>
            <person name="Flicek P."/>
            <person name="Guttman M."/>
            <person name="Hubisz M.J."/>
            <person name="Jaffe D.B."/>
            <person name="Jungreis I."/>
            <person name="Kent W.J."/>
            <person name="Kostka D."/>
            <person name="Lara M."/>
            <person name="Martins A.L."/>
            <person name="Massingham T."/>
            <person name="Moltke I."/>
            <person name="Raney B.J."/>
            <person name="Rasmussen M.D."/>
            <person name="Robinson J."/>
            <person name="Stark A."/>
            <person name="Vilella A.J."/>
            <person name="Wen J."/>
            <person name="Xie X."/>
            <person name="Zody M.C."/>
            <person name="Baldwin J."/>
            <person name="Bloom T."/>
            <person name="Chin C.W."/>
            <person name="Heiman D."/>
            <person name="Nicol R."/>
            <person name="Nusbaum C."/>
            <person name="Young S."/>
            <person name="Wilkinson J."/>
            <person name="Worley K.C."/>
            <person name="Kovar C.L."/>
            <person name="Muzny D.M."/>
            <person name="Gibbs R.A."/>
            <person name="Cree A."/>
            <person name="Dihn H.H."/>
            <person name="Fowler G."/>
            <person name="Jhangiani S."/>
            <person name="Joshi V."/>
            <person name="Lee S."/>
            <person name="Lewis L.R."/>
            <person name="Nazareth L.V."/>
            <person name="Okwuonu G."/>
            <person name="Santibanez J."/>
            <person name="Warren W.C."/>
            <person name="Mardis E.R."/>
            <person name="Weinstock G.M."/>
            <person name="Wilson R.K."/>
            <person name="Delehaunty K."/>
            <person name="Dooling D."/>
            <person name="Fronik C."/>
            <person name="Fulton L."/>
            <person name="Fulton B."/>
            <person name="Graves T."/>
            <person name="Minx P."/>
            <person name="Sodergren E."/>
            <person name="Birney E."/>
            <person name="Margulies E.H."/>
            <person name="Herrero J."/>
            <person name="Green E.D."/>
            <person name="Haussler D."/>
            <person name="Siepel A."/>
            <person name="Goldman N."/>
            <person name="Pollard K.S."/>
            <person name="Pedersen J.S."/>
            <person name="Lander E.S."/>
            <person name="Kellis M."/>
        </authorList>
    </citation>
    <scope>NUCLEOTIDE SEQUENCE [LARGE SCALE GENOMIC DNA]</scope>
    <source>
        <strain evidence="3 4">Thorbecke inbred</strain>
    </source>
</reference>
<dbReference type="AlphaFoldDB" id="A0A5F9CS12"/>
<proteinExistence type="inferred from homology"/>
<dbReference type="SUPFAM" id="SSF48445">
    <property type="entry name" value="14-3-3 protein"/>
    <property type="match status" value="1"/>
</dbReference>
<comment type="similarity">
    <text evidence="1">Belongs to the 14-3-3 family.</text>
</comment>
<accession>A0A5F9CS12</accession>
<dbReference type="STRING" id="9986.ENSOCUP00000036562"/>
<protein>
    <recommendedName>
        <fullName evidence="2">14-3-3 domain-containing protein</fullName>
    </recommendedName>
</protein>
<dbReference type="SMR" id="A0A5F9CS12"/>
<dbReference type="GeneTree" id="ENSGT00940000168680"/>
<sequence length="70" mass="8238">MGKMELIQKAKGHGPIWRVISNMEQKTDISDKKLHKVFYLRMKGDYIQYLAEVACGDDRKQRIDNSQRII</sequence>
<dbReference type="InterPro" id="IPR023410">
    <property type="entry name" value="14-3-3_domain"/>
</dbReference>